<evidence type="ECO:0000259" key="2">
    <source>
        <dbReference type="Pfam" id="PF00078"/>
    </source>
</evidence>
<gene>
    <name evidence="3" type="ORF">MCOR_26552</name>
</gene>
<feature type="domain" description="Reverse transcriptase" evidence="2">
    <location>
        <begin position="254"/>
        <end position="348"/>
    </location>
</feature>
<dbReference type="InterPro" id="IPR043128">
    <property type="entry name" value="Rev_trsase/Diguanyl_cyclase"/>
</dbReference>
<evidence type="ECO:0000313" key="4">
    <source>
        <dbReference type="Proteomes" id="UP000507470"/>
    </source>
</evidence>
<dbReference type="EMBL" id="CACVKT020004780">
    <property type="protein sequence ID" value="CAC5391543.1"/>
    <property type="molecule type" value="Genomic_DNA"/>
</dbReference>
<dbReference type="OrthoDB" id="6106301at2759"/>
<dbReference type="AlphaFoldDB" id="A0A6J8C5H1"/>
<keyword evidence="4" id="KW-1185">Reference proteome</keyword>
<dbReference type="PANTHER" id="PTHR33050">
    <property type="entry name" value="REVERSE TRANSCRIPTASE DOMAIN-CONTAINING PROTEIN"/>
    <property type="match status" value="1"/>
</dbReference>
<feature type="region of interest" description="Disordered" evidence="1">
    <location>
        <begin position="93"/>
        <end position="125"/>
    </location>
</feature>
<dbReference type="InterPro" id="IPR043502">
    <property type="entry name" value="DNA/RNA_pol_sf"/>
</dbReference>
<name>A0A6J8C5H1_MYTCO</name>
<dbReference type="PANTHER" id="PTHR33050:SF7">
    <property type="entry name" value="RIBONUCLEASE H"/>
    <property type="match status" value="1"/>
</dbReference>
<dbReference type="CDD" id="cd09275">
    <property type="entry name" value="RNase_HI_RT_DIRS1"/>
    <property type="match status" value="1"/>
</dbReference>
<reference evidence="3 4" key="1">
    <citation type="submission" date="2020-06" db="EMBL/GenBank/DDBJ databases">
        <authorList>
            <person name="Li R."/>
            <person name="Bekaert M."/>
        </authorList>
    </citation>
    <scope>NUCLEOTIDE SEQUENCE [LARGE SCALE GENOMIC DNA]</scope>
    <source>
        <strain evidence="4">wild</strain>
    </source>
</reference>
<sequence>MADLVKLQKRIPDEDAACLKLVSGAILKVKKRNKLIRIADKSPAGWKTVREYESDDLASDSEDEKRIRSAENRAIRSIKEKKRPHPYRTVTATVSAPPAPMPNQHNVRQNNYQQPPFRTSRRREPSSHDICYNCNQLDESNLYGQFELFRSHAKYFDNIDISSVAKGVKYSLRKHIQFWKHIGANIFVINTIKHGYVIPFLQTPTSMSFKNNKSANVHSKFVNEAISELLNIGCVIETPFQPFVVNPLSVAVQSSGKKRLILDLMLAFGLSSAPYLFTKCLRPIVKYWQENGVDIVLYLDDGLGMGKNKQEASECSSFVKTSLLEAGFLINMDKSIFEPVQCLEWLGLVCDSSDFSISISERRIDNTLTSLFDILNNFPNFTARKLAQVTGKMWTLQESLKSSTWRELQSILLALISFKNRLRNKCVKWHTDNNNCVSIVQKGSAKVHLQEIAINIFKLCSELNITLDVVWIPRSKNTKADYISKMIDIEDWGTNKEFFKLVDDMWGPHTVDRFASNLNKQLPIFNSKFWNPGVEAVDAFTQNWKNEVN</sequence>
<proteinExistence type="predicted"/>
<accession>A0A6J8C5H1</accession>
<dbReference type="Pfam" id="PF00078">
    <property type="entry name" value="RVT_1"/>
    <property type="match status" value="1"/>
</dbReference>
<dbReference type="InterPro" id="IPR000477">
    <property type="entry name" value="RT_dom"/>
</dbReference>
<organism evidence="3 4">
    <name type="scientific">Mytilus coruscus</name>
    <name type="common">Sea mussel</name>
    <dbReference type="NCBI Taxonomy" id="42192"/>
    <lineage>
        <taxon>Eukaryota</taxon>
        <taxon>Metazoa</taxon>
        <taxon>Spiralia</taxon>
        <taxon>Lophotrochozoa</taxon>
        <taxon>Mollusca</taxon>
        <taxon>Bivalvia</taxon>
        <taxon>Autobranchia</taxon>
        <taxon>Pteriomorphia</taxon>
        <taxon>Mytilida</taxon>
        <taxon>Mytiloidea</taxon>
        <taxon>Mytilidae</taxon>
        <taxon>Mytilinae</taxon>
        <taxon>Mytilus</taxon>
    </lineage>
</organism>
<dbReference type="Proteomes" id="UP000507470">
    <property type="component" value="Unassembled WGS sequence"/>
</dbReference>
<evidence type="ECO:0000313" key="3">
    <source>
        <dbReference type="EMBL" id="CAC5391543.1"/>
    </source>
</evidence>
<dbReference type="InterPro" id="IPR052055">
    <property type="entry name" value="Hepadnavirus_pol/RT"/>
</dbReference>
<dbReference type="Gene3D" id="3.30.70.270">
    <property type="match status" value="1"/>
</dbReference>
<evidence type="ECO:0000256" key="1">
    <source>
        <dbReference type="SAM" id="MobiDB-lite"/>
    </source>
</evidence>
<feature type="compositionally biased region" description="Polar residues" evidence="1">
    <location>
        <begin position="103"/>
        <end position="117"/>
    </location>
</feature>
<protein>
    <recommendedName>
        <fullName evidence="2">Reverse transcriptase domain-containing protein</fullName>
    </recommendedName>
</protein>
<dbReference type="SUPFAM" id="SSF56672">
    <property type="entry name" value="DNA/RNA polymerases"/>
    <property type="match status" value="1"/>
</dbReference>